<gene>
    <name evidence="1" type="ORF">ACFPYI_09195</name>
</gene>
<keyword evidence="2" id="KW-1185">Reference proteome</keyword>
<organism evidence="1 2">
    <name type="scientific">Halomarina salina</name>
    <dbReference type="NCBI Taxonomy" id="1872699"/>
    <lineage>
        <taxon>Archaea</taxon>
        <taxon>Methanobacteriati</taxon>
        <taxon>Methanobacteriota</taxon>
        <taxon>Stenosarchaea group</taxon>
        <taxon>Halobacteria</taxon>
        <taxon>Halobacteriales</taxon>
        <taxon>Natronomonadaceae</taxon>
        <taxon>Halomarina</taxon>
    </lineage>
</organism>
<comment type="caution">
    <text evidence="1">The sequence shown here is derived from an EMBL/GenBank/DDBJ whole genome shotgun (WGS) entry which is preliminary data.</text>
</comment>
<proteinExistence type="predicted"/>
<dbReference type="EMBL" id="JBHSQH010000001">
    <property type="protein sequence ID" value="MFC5971504.1"/>
    <property type="molecule type" value="Genomic_DNA"/>
</dbReference>
<evidence type="ECO:0000313" key="1">
    <source>
        <dbReference type="EMBL" id="MFC5971504.1"/>
    </source>
</evidence>
<name>A0ABD5RMG1_9EURY</name>
<sequence>MTDDPPVALDAYEALADVYDDLIEEKPFNAFLERPATRALLPDVDG</sequence>
<protein>
    <submittedName>
        <fullName evidence="1">Uncharacterized protein</fullName>
    </submittedName>
</protein>
<dbReference type="AlphaFoldDB" id="A0ABD5RMG1"/>
<accession>A0ABD5RMG1</accession>
<evidence type="ECO:0000313" key="2">
    <source>
        <dbReference type="Proteomes" id="UP001596099"/>
    </source>
</evidence>
<dbReference type="Proteomes" id="UP001596099">
    <property type="component" value="Unassembled WGS sequence"/>
</dbReference>
<dbReference type="RefSeq" id="WP_247414398.1">
    <property type="nucleotide sequence ID" value="NZ_JALLGW010000001.1"/>
</dbReference>
<reference evidence="1 2" key="1">
    <citation type="journal article" date="2019" name="Int. J. Syst. Evol. Microbiol.">
        <title>The Global Catalogue of Microorganisms (GCM) 10K type strain sequencing project: providing services to taxonomists for standard genome sequencing and annotation.</title>
        <authorList>
            <consortium name="The Broad Institute Genomics Platform"/>
            <consortium name="The Broad Institute Genome Sequencing Center for Infectious Disease"/>
            <person name="Wu L."/>
            <person name="Ma J."/>
        </authorList>
    </citation>
    <scope>NUCLEOTIDE SEQUENCE [LARGE SCALE GENOMIC DNA]</scope>
    <source>
        <strain evidence="1 2">CGMCC 1.12543</strain>
    </source>
</reference>